<evidence type="ECO:0000313" key="3">
    <source>
        <dbReference type="Proteomes" id="UP000235778"/>
    </source>
</evidence>
<keyword evidence="1" id="KW-1133">Transmembrane helix</keyword>
<feature type="transmembrane region" description="Helical" evidence="1">
    <location>
        <begin position="7"/>
        <end position="27"/>
    </location>
</feature>
<keyword evidence="1" id="KW-0472">Membrane</keyword>
<comment type="caution">
    <text evidence="2">The sequence shown here is derived from an EMBL/GenBank/DDBJ whole genome shotgun (WGS) entry which is preliminary data.</text>
</comment>
<keyword evidence="1" id="KW-0812">Transmembrane</keyword>
<evidence type="ECO:0000256" key="1">
    <source>
        <dbReference type="SAM" id="Phobius"/>
    </source>
</evidence>
<gene>
    <name evidence="2" type="ORF">BCV30_12580</name>
</gene>
<evidence type="ECO:0000313" key="2">
    <source>
        <dbReference type="EMBL" id="PME60871.1"/>
    </source>
</evidence>
<sequence length="63" mass="6891">MRLFNNIELIGVFSGSAIVTYLLSVGTESIPEILFNILMGVVLAHVLKAGINMIKKRSESKVD</sequence>
<proteinExistence type="predicted"/>
<feature type="transmembrane region" description="Helical" evidence="1">
    <location>
        <begin position="33"/>
        <end position="51"/>
    </location>
</feature>
<reference evidence="3" key="1">
    <citation type="submission" date="2016-07" db="EMBL/GenBank/DDBJ databases">
        <title>Nontailed viruses are major unrecognized killers of bacteria in the ocean.</title>
        <authorList>
            <person name="Kauffman K."/>
            <person name="Hussain F."/>
            <person name="Yang J."/>
            <person name="Arevalo P."/>
            <person name="Brown J."/>
            <person name="Cutler M."/>
            <person name="Kelly L."/>
            <person name="Polz M.F."/>
        </authorList>
    </citation>
    <scope>NUCLEOTIDE SEQUENCE [LARGE SCALE GENOMIC DNA]</scope>
    <source>
        <strain evidence="3">10N.286.55.C1</strain>
    </source>
</reference>
<dbReference type="AlphaFoldDB" id="A0A1B9QMB7"/>
<dbReference type="Proteomes" id="UP000235778">
    <property type="component" value="Unassembled WGS sequence"/>
</dbReference>
<protein>
    <submittedName>
        <fullName evidence="2">Uncharacterized protein</fullName>
    </submittedName>
</protein>
<accession>A0A1B9QMB7</accession>
<organism evidence="2 3">
    <name type="scientific">Vibrio lentus</name>
    <dbReference type="NCBI Taxonomy" id="136468"/>
    <lineage>
        <taxon>Bacteria</taxon>
        <taxon>Pseudomonadati</taxon>
        <taxon>Pseudomonadota</taxon>
        <taxon>Gammaproteobacteria</taxon>
        <taxon>Vibrionales</taxon>
        <taxon>Vibrionaceae</taxon>
        <taxon>Vibrio</taxon>
    </lineage>
</organism>
<dbReference type="EMBL" id="MCSI01000141">
    <property type="protein sequence ID" value="PME60871.1"/>
    <property type="molecule type" value="Genomic_DNA"/>
</dbReference>
<name>A0A1B9QMB7_9VIBR</name>